<evidence type="ECO:0000313" key="4">
    <source>
        <dbReference type="WBParaSite" id="maker-unitig_36281-snap-gene-0.2-mRNA-1"/>
    </source>
</evidence>
<dbReference type="GO" id="GO:0032224">
    <property type="term" value="P:positive regulation of synaptic transmission, cholinergic"/>
    <property type="evidence" value="ECO:0007669"/>
    <property type="project" value="TreeGrafter"/>
</dbReference>
<dbReference type="GO" id="GO:0005261">
    <property type="term" value="F:monoatomic cation channel activity"/>
    <property type="evidence" value="ECO:0007669"/>
    <property type="project" value="InterPro"/>
</dbReference>
<feature type="compositionally biased region" description="Basic residues" evidence="1">
    <location>
        <begin position="477"/>
        <end position="490"/>
    </location>
</feature>
<dbReference type="WBParaSite" id="maker-unitig_36281-snap-gene-0.2-mRNA-1">
    <property type="protein sequence ID" value="maker-unitig_36281-snap-gene-0.2-mRNA-1"/>
    <property type="gene ID" value="maker-unitig_36281-snap-gene-0.2"/>
</dbReference>
<feature type="region of interest" description="Disordered" evidence="1">
    <location>
        <begin position="433"/>
        <end position="510"/>
    </location>
</feature>
<dbReference type="AlphaFoldDB" id="A0A1I8FIG3"/>
<dbReference type="Gene3D" id="1.10.287.70">
    <property type="match status" value="1"/>
</dbReference>
<dbReference type="PANTHER" id="PTHR46141">
    <property type="entry name" value="SODIUM LEAK CHANNEL NON-SELECTIVE PROTEIN"/>
    <property type="match status" value="1"/>
</dbReference>
<keyword evidence="2" id="KW-0812">Transmembrane</keyword>
<organism evidence="3 4">
    <name type="scientific">Macrostomum lignano</name>
    <dbReference type="NCBI Taxonomy" id="282301"/>
    <lineage>
        <taxon>Eukaryota</taxon>
        <taxon>Metazoa</taxon>
        <taxon>Spiralia</taxon>
        <taxon>Lophotrochozoa</taxon>
        <taxon>Platyhelminthes</taxon>
        <taxon>Rhabditophora</taxon>
        <taxon>Macrostomorpha</taxon>
        <taxon>Macrostomida</taxon>
        <taxon>Macrostomidae</taxon>
        <taxon>Macrostomum</taxon>
    </lineage>
</organism>
<sequence length="618" mass="66615">MRLEANCLDQVGIGGGGGIAQVSLLGAQHHLRQERRVDHSTKPTRSASAVGGGGGGGGGGALSQARLAVHFRENGEVVHMTSARRNDDYDIKMLQQKAQQAERLPPVSRRADLRENHPSLISRYSLSTGEPVPRLLREIFMVSVLLFVFIFIFAIYGVHLFGGRLGICNDRSKRTRAECSCTKAELDGGGATEFWWDQAEFFGQYPRNFNFDNACAGGAGLSCVALFEVLVVVANYALTSLREHRAGTVVCAGTVECEGPKRLAAHVDTETKKLQPQPNPRAKYRLGYIVHAFRLGLGETGGGQGGMTDYTTQPHRLFKALILDALPPSFSIPSGCSYLPAVFGAAAARRPPPLEVSTKKSPVPLPRVPLVTVGASNIFPAGQVFPPHCSPLPPTALGASSLPIGSRGCSAKCPRLPRVSRAAGVAIAAAEVAPQSTTGPGERQEVDTAAVRPGSIIHRQQPASLARTIGRSDSKRRCTSTRSHSRHSTIHFHSPSDHQHQQQKHQQITRSPVLTAHRQPACLRHGPARRLDRPRMAVGSVSKRSDAGVSDDNEIKNGSSCEAHRGHLASKHNGVRSRSFLCTAAVRIEGLVEKRNGLAVRGSSMTIFQRRQVELEFL</sequence>
<dbReference type="GO" id="GO:0005886">
    <property type="term" value="C:plasma membrane"/>
    <property type="evidence" value="ECO:0007669"/>
    <property type="project" value="TreeGrafter"/>
</dbReference>
<dbReference type="InterPro" id="IPR028823">
    <property type="entry name" value="NALCN"/>
</dbReference>
<feature type="region of interest" description="Disordered" evidence="1">
    <location>
        <begin position="535"/>
        <end position="557"/>
    </location>
</feature>
<dbReference type="GO" id="GO:0032230">
    <property type="term" value="P:positive regulation of synaptic transmission, GABAergic"/>
    <property type="evidence" value="ECO:0007669"/>
    <property type="project" value="TreeGrafter"/>
</dbReference>
<accession>A0A1I8FIG3</accession>
<dbReference type="PANTHER" id="PTHR46141:SF1">
    <property type="entry name" value="SODIUM LEAK CHANNEL NALCN"/>
    <property type="match status" value="1"/>
</dbReference>
<keyword evidence="2" id="KW-1133">Transmembrane helix</keyword>
<keyword evidence="3" id="KW-1185">Reference proteome</keyword>
<evidence type="ECO:0000256" key="1">
    <source>
        <dbReference type="SAM" id="MobiDB-lite"/>
    </source>
</evidence>
<protein>
    <submittedName>
        <fullName evidence="4">Uncharacterized protein</fullName>
    </submittedName>
</protein>
<name>A0A1I8FIG3_9PLAT</name>
<keyword evidence="2" id="KW-0472">Membrane</keyword>
<feature type="transmembrane region" description="Helical" evidence="2">
    <location>
        <begin position="139"/>
        <end position="162"/>
    </location>
</feature>
<reference evidence="4" key="1">
    <citation type="submission" date="2016-11" db="UniProtKB">
        <authorList>
            <consortium name="WormBaseParasite"/>
        </authorList>
    </citation>
    <scope>IDENTIFICATION</scope>
</reference>
<feature type="region of interest" description="Disordered" evidence="1">
    <location>
        <begin position="33"/>
        <end position="58"/>
    </location>
</feature>
<evidence type="ECO:0000313" key="3">
    <source>
        <dbReference type="Proteomes" id="UP000095280"/>
    </source>
</evidence>
<proteinExistence type="predicted"/>
<dbReference type="Proteomes" id="UP000095280">
    <property type="component" value="Unplaced"/>
</dbReference>
<evidence type="ECO:0000256" key="2">
    <source>
        <dbReference type="SAM" id="Phobius"/>
    </source>
</evidence>